<dbReference type="Gene3D" id="3.40.50.10540">
    <property type="entry name" value="Crotonobetainyl-coa:carnitine coa-transferase, domain 1"/>
    <property type="match status" value="1"/>
</dbReference>
<sequence>MGAVYLNLNRNKRSVTLNAKDPADLQQLLALADDADVFISNVRPRALARAGLDAATLCARNPRLIYCSAVGFGQDGPYAAKPAFDDIIQAMSGLADLQGRNTGAPAYINTILADKVAGLTLAYAIPMALRWCPSR</sequence>
<comment type="caution">
    <text evidence="2">The sequence shown here is derived from an EMBL/GenBank/DDBJ whole genome shotgun (WGS) entry which is preliminary data.</text>
</comment>
<dbReference type="SUPFAM" id="SSF89796">
    <property type="entry name" value="CoA-transferase family III (CaiB/BaiF)"/>
    <property type="match status" value="1"/>
</dbReference>
<dbReference type="PANTHER" id="PTHR48228:SF7">
    <property type="entry name" value="FATTY ACYL-COA TRANSFERASE RV3272-RELATED"/>
    <property type="match status" value="1"/>
</dbReference>
<evidence type="ECO:0008006" key="4">
    <source>
        <dbReference type="Google" id="ProtNLM"/>
    </source>
</evidence>
<dbReference type="InterPro" id="IPR023606">
    <property type="entry name" value="CoA-Trfase_III_dom_1_sf"/>
</dbReference>
<comment type="similarity">
    <text evidence="1">Belongs to the CoA-transferase III family.</text>
</comment>
<reference evidence="2 3" key="1">
    <citation type="journal article" date="2020" name="Microb. Genom.">
        <title>Genetic diversity of clinical and environmental Mucorales isolates obtained from an investigation of mucormycosis cases among solid organ transplant recipients.</title>
        <authorList>
            <person name="Nguyen M.H."/>
            <person name="Kaul D."/>
            <person name="Muto C."/>
            <person name="Cheng S.J."/>
            <person name="Richter R.A."/>
            <person name="Bruno V.M."/>
            <person name="Liu G."/>
            <person name="Beyhan S."/>
            <person name="Sundermann A.J."/>
            <person name="Mounaud S."/>
            <person name="Pasculle A.W."/>
            <person name="Nierman W.C."/>
            <person name="Driscoll E."/>
            <person name="Cumbie R."/>
            <person name="Clancy C.J."/>
            <person name="Dupont C.L."/>
        </authorList>
    </citation>
    <scope>NUCLEOTIDE SEQUENCE [LARGE SCALE GENOMIC DNA]</scope>
    <source>
        <strain evidence="2 3">GL24</strain>
    </source>
</reference>
<evidence type="ECO:0000313" key="2">
    <source>
        <dbReference type="EMBL" id="KAG1531185.1"/>
    </source>
</evidence>
<gene>
    <name evidence="2" type="ORF">G6F50_016840</name>
</gene>
<dbReference type="AlphaFoldDB" id="A0A9P6XSA7"/>
<evidence type="ECO:0000313" key="3">
    <source>
        <dbReference type="Proteomes" id="UP000740926"/>
    </source>
</evidence>
<dbReference type="Pfam" id="PF02515">
    <property type="entry name" value="CoA_transf_3"/>
    <property type="match status" value="1"/>
</dbReference>
<keyword evidence="3" id="KW-1185">Reference proteome</keyword>
<dbReference type="Proteomes" id="UP000740926">
    <property type="component" value="Unassembled WGS sequence"/>
</dbReference>
<proteinExistence type="inferred from homology"/>
<dbReference type="PANTHER" id="PTHR48228">
    <property type="entry name" value="SUCCINYL-COA--D-CITRAMALATE COA-TRANSFERASE"/>
    <property type="match status" value="1"/>
</dbReference>
<accession>A0A9P6XSA7</accession>
<evidence type="ECO:0000256" key="1">
    <source>
        <dbReference type="ARBA" id="ARBA00008383"/>
    </source>
</evidence>
<organism evidence="2 3">
    <name type="scientific">Rhizopus delemar</name>
    <dbReference type="NCBI Taxonomy" id="936053"/>
    <lineage>
        <taxon>Eukaryota</taxon>
        <taxon>Fungi</taxon>
        <taxon>Fungi incertae sedis</taxon>
        <taxon>Mucoromycota</taxon>
        <taxon>Mucoromycotina</taxon>
        <taxon>Mucoromycetes</taxon>
        <taxon>Mucorales</taxon>
        <taxon>Mucorineae</taxon>
        <taxon>Rhizopodaceae</taxon>
        <taxon>Rhizopus</taxon>
    </lineage>
</organism>
<name>A0A9P6XSA7_9FUNG</name>
<dbReference type="InterPro" id="IPR050509">
    <property type="entry name" value="CoA-transferase_III"/>
</dbReference>
<dbReference type="GO" id="GO:0003824">
    <property type="term" value="F:catalytic activity"/>
    <property type="evidence" value="ECO:0007669"/>
    <property type="project" value="InterPro"/>
</dbReference>
<dbReference type="InterPro" id="IPR003673">
    <property type="entry name" value="CoA-Trfase_fam_III"/>
</dbReference>
<protein>
    <recommendedName>
        <fullName evidence="4">CoA-transferase family III</fullName>
    </recommendedName>
</protein>
<dbReference type="EMBL" id="JAANIU010011232">
    <property type="protein sequence ID" value="KAG1531185.1"/>
    <property type="molecule type" value="Genomic_DNA"/>
</dbReference>